<name>A0A2C6DRU5_9GAMM</name>
<reference evidence="5" key="1">
    <citation type="submission" date="2017-09" db="EMBL/GenBank/DDBJ databases">
        <title>FDA dAtabase for Regulatory Grade micrObial Sequences (FDA-ARGOS): Supporting development and validation of Infectious Disease Dx tests.</title>
        <authorList>
            <person name="Minogue T."/>
            <person name="Wolcott M."/>
            <person name="Wasieloski L."/>
            <person name="Aguilar W."/>
            <person name="Moore D."/>
            <person name="Tallon L."/>
            <person name="Sadzewicz L."/>
            <person name="Ott S."/>
            <person name="Zhao X."/>
            <person name="Nagaraj S."/>
            <person name="Vavikolanu K."/>
            <person name="Aluvathingal J."/>
            <person name="Nadendla S."/>
            <person name="Sichtig H."/>
        </authorList>
    </citation>
    <scope>NUCLEOTIDE SEQUENCE [LARGE SCALE GENOMIC DNA]</scope>
    <source>
        <strain evidence="5">FDAARGOS_387</strain>
    </source>
</reference>
<comment type="caution">
    <text evidence="4">The sequence shown here is derived from an EMBL/GenBank/DDBJ whole genome shotgun (WGS) entry which is preliminary data.</text>
</comment>
<keyword evidence="2" id="KW-0804">Transcription</keyword>
<evidence type="ECO:0000313" key="4">
    <source>
        <dbReference type="EMBL" id="PHI31544.1"/>
    </source>
</evidence>
<protein>
    <recommendedName>
        <fullName evidence="3">TrfB transcriptional repressor protein domain-containing protein</fullName>
    </recommendedName>
</protein>
<evidence type="ECO:0000256" key="1">
    <source>
        <dbReference type="ARBA" id="ARBA00023015"/>
    </source>
</evidence>
<dbReference type="Pfam" id="PF16509">
    <property type="entry name" value="KORA"/>
    <property type="match status" value="1"/>
</dbReference>
<evidence type="ECO:0000256" key="2">
    <source>
        <dbReference type="ARBA" id="ARBA00023163"/>
    </source>
</evidence>
<evidence type="ECO:0000313" key="5">
    <source>
        <dbReference type="Proteomes" id="UP000224974"/>
    </source>
</evidence>
<evidence type="ECO:0000259" key="3">
    <source>
        <dbReference type="Pfam" id="PF16509"/>
    </source>
</evidence>
<keyword evidence="5" id="KW-1185">Reference proteome</keyword>
<keyword evidence="1" id="KW-0805">Transcription regulation</keyword>
<accession>A0A2C6DRU5</accession>
<sequence>MTQDEFDAIKVKLSQFSLRTVDIAEAVLVEGLTQSEAAIKYQASRQSVCGIMKRVASAIEDVPNSWKKVEVWLPAALAEHVLALADEAKRLHWQAKMDAVASGN</sequence>
<dbReference type="Gene3D" id="1.10.10.2690">
    <property type="match status" value="1"/>
</dbReference>
<dbReference type="AlphaFoldDB" id="A0A2C6DRU5"/>
<dbReference type="Proteomes" id="UP000224974">
    <property type="component" value="Unassembled WGS sequence"/>
</dbReference>
<dbReference type="InterPro" id="IPR053721">
    <property type="entry name" value="Fimbrial_Adhesin_Reg"/>
</dbReference>
<dbReference type="InterPro" id="IPR032428">
    <property type="entry name" value="TrfB"/>
</dbReference>
<dbReference type="RefSeq" id="WP_051323425.1">
    <property type="nucleotide sequence ID" value="NZ_PDDX01000001.1"/>
</dbReference>
<gene>
    <name evidence="4" type="ORF">CRN84_20490</name>
</gene>
<feature type="domain" description="TrfB transcriptional repressor protein" evidence="3">
    <location>
        <begin position="1"/>
        <end position="81"/>
    </location>
</feature>
<proteinExistence type="predicted"/>
<dbReference type="EMBL" id="PDDX01000001">
    <property type="protein sequence ID" value="PHI31544.1"/>
    <property type="molecule type" value="Genomic_DNA"/>
</dbReference>
<organism evidence="4 5">
    <name type="scientific">Budvicia aquatica</name>
    <dbReference type="NCBI Taxonomy" id="82979"/>
    <lineage>
        <taxon>Bacteria</taxon>
        <taxon>Pseudomonadati</taxon>
        <taxon>Pseudomonadota</taxon>
        <taxon>Gammaproteobacteria</taxon>
        <taxon>Enterobacterales</taxon>
        <taxon>Budviciaceae</taxon>
        <taxon>Budvicia</taxon>
    </lineage>
</organism>
<dbReference type="OrthoDB" id="7030610at2"/>